<reference evidence="2 3" key="1">
    <citation type="submission" date="2022-11" db="EMBL/GenBank/DDBJ databases">
        <authorList>
            <person name="Caiyu Z."/>
        </authorList>
    </citation>
    <scope>NUCLEOTIDE SEQUENCE [LARGE SCALE GENOMIC DNA]</scope>
    <source>
        <strain evidence="2 3">YR-4</strain>
    </source>
</reference>
<dbReference type="Proteomes" id="UP001082703">
    <property type="component" value="Unassembled WGS sequence"/>
</dbReference>
<protein>
    <recommendedName>
        <fullName evidence="1">ESAT-6-like protein</fullName>
    </recommendedName>
</protein>
<evidence type="ECO:0000313" key="3">
    <source>
        <dbReference type="Proteomes" id="UP001082703"/>
    </source>
</evidence>
<proteinExistence type="inferred from homology"/>
<dbReference type="InterPro" id="IPR036689">
    <property type="entry name" value="ESAT-6-like_sf"/>
</dbReference>
<name>A0ABT4BSU9_9FIRM</name>
<accession>A0ABT4BSU9</accession>
<dbReference type="Pfam" id="PF06013">
    <property type="entry name" value="WXG100"/>
    <property type="match status" value="1"/>
</dbReference>
<comment type="caution">
    <text evidence="2">The sequence shown here is derived from an EMBL/GenBank/DDBJ whole genome shotgun (WGS) entry which is preliminary data.</text>
</comment>
<sequence>MAVEGIQVTTQVLMDTSQKVRTINNTLDQKLAEINKSMNDLEATWKSDAATDIRANMNALKPRFEEYKGIIESYCKFLDATAQSYETTEGAIQNNAGLFK</sequence>
<keyword evidence="3" id="KW-1185">Reference proteome</keyword>
<gene>
    <name evidence="2" type="ORF">OUY18_06870</name>
</gene>
<dbReference type="EMBL" id="JAPOHA010000006">
    <property type="protein sequence ID" value="MCY1713973.1"/>
    <property type="molecule type" value="Genomic_DNA"/>
</dbReference>
<evidence type="ECO:0000313" key="2">
    <source>
        <dbReference type="EMBL" id="MCY1713973.1"/>
    </source>
</evidence>
<dbReference type="NCBIfam" id="NF035934">
    <property type="entry name" value="ESAT6_2"/>
    <property type="match status" value="1"/>
</dbReference>
<comment type="similarity">
    <text evidence="1">Belongs to the WXG100 family.</text>
</comment>
<dbReference type="InterPro" id="IPR010310">
    <property type="entry name" value="T7SS_ESAT-6-like"/>
</dbReference>
<dbReference type="RefSeq" id="WP_268058024.1">
    <property type="nucleotide sequence ID" value="NZ_JAPOHA010000006.1"/>
</dbReference>
<dbReference type="SUPFAM" id="SSF140453">
    <property type="entry name" value="EsxAB dimer-like"/>
    <property type="match status" value="1"/>
</dbReference>
<dbReference type="NCBIfam" id="TIGR03930">
    <property type="entry name" value="WXG100_ESAT6"/>
    <property type="match status" value="1"/>
</dbReference>
<dbReference type="Gene3D" id="1.10.287.1060">
    <property type="entry name" value="ESAT-6-like"/>
    <property type="match status" value="1"/>
</dbReference>
<organism evidence="2 3">
    <name type="scientific">Caproiciproducens galactitolivorans</name>
    <dbReference type="NCBI Taxonomy" id="642589"/>
    <lineage>
        <taxon>Bacteria</taxon>
        <taxon>Bacillati</taxon>
        <taxon>Bacillota</taxon>
        <taxon>Clostridia</taxon>
        <taxon>Eubacteriales</taxon>
        <taxon>Acutalibacteraceae</taxon>
        <taxon>Caproiciproducens</taxon>
    </lineage>
</organism>
<evidence type="ECO:0000256" key="1">
    <source>
        <dbReference type="RuleBase" id="RU362001"/>
    </source>
</evidence>